<dbReference type="Gene3D" id="3.40.50.150">
    <property type="entry name" value="Vaccinia Virus protein VP39"/>
    <property type="match status" value="1"/>
</dbReference>
<protein>
    <submittedName>
        <fullName evidence="1">TylF/MycF family methyltransferase</fullName>
    </submittedName>
</protein>
<organism evidence="1 2">
    <name type="scientific">Hymenobacter aerilatus</name>
    <dbReference type="NCBI Taxonomy" id="2932251"/>
    <lineage>
        <taxon>Bacteria</taxon>
        <taxon>Pseudomonadati</taxon>
        <taxon>Bacteroidota</taxon>
        <taxon>Cytophagia</taxon>
        <taxon>Cytophagales</taxon>
        <taxon>Hymenobacteraceae</taxon>
        <taxon>Hymenobacter</taxon>
    </lineage>
</organism>
<gene>
    <name evidence="1" type="ORF">MUN82_05230</name>
</gene>
<dbReference type="GO" id="GO:0008168">
    <property type="term" value="F:methyltransferase activity"/>
    <property type="evidence" value="ECO:0007669"/>
    <property type="project" value="UniProtKB-KW"/>
</dbReference>
<dbReference type="KEGG" id="haei:MUN82_05230"/>
<accession>A0A8T9T313</accession>
<sequence>MNNYFVAEQFPTEHENVSLRNAFREKFIRVINKGIHRLKPGYSVMSPPNPLVDMTTVEQRINYFHLLDAVIANRIPGEVVELGCFTGQCALLFQQVIQMHQSEKTLHLYDSFEVKFSVEGEVEQKLLRNFERAHLPLPVLHKGYFENTLPTQLPKQIAFVHIDCGFGGDISLHKDTLLFCLHAVYPKMAPGSVCVLMDYYDDTQRTVFAGSLNPGVKLACDEFFHSKPEKIVSLYGNQYAHGFFRKV</sequence>
<dbReference type="InterPro" id="IPR008884">
    <property type="entry name" value="TylF_MeTrfase"/>
</dbReference>
<keyword evidence="1" id="KW-0808">Transferase</keyword>
<keyword evidence="2" id="KW-1185">Reference proteome</keyword>
<dbReference type="SUPFAM" id="SSF53335">
    <property type="entry name" value="S-adenosyl-L-methionine-dependent methyltransferases"/>
    <property type="match status" value="1"/>
</dbReference>
<keyword evidence="1" id="KW-0489">Methyltransferase</keyword>
<dbReference type="InterPro" id="IPR029063">
    <property type="entry name" value="SAM-dependent_MTases_sf"/>
</dbReference>
<name>A0A8T9T313_9BACT</name>
<dbReference type="GO" id="GO:0032259">
    <property type="term" value="P:methylation"/>
    <property type="evidence" value="ECO:0007669"/>
    <property type="project" value="UniProtKB-KW"/>
</dbReference>
<dbReference type="RefSeq" id="WP_245095506.1">
    <property type="nucleotide sequence ID" value="NZ_CP095053.1"/>
</dbReference>
<dbReference type="AlphaFoldDB" id="A0A8T9T313"/>
<evidence type="ECO:0000313" key="1">
    <source>
        <dbReference type="EMBL" id="UOR06496.1"/>
    </source>
</evidence>
<dbReference type="EMBL" id="CP095053">
    <property type="protein sequence ID" value="UOR06496.1"/>
    <property type="molecule type" value="Genomic_DNA"/>
</dbReference>
<dbReference type="Pfam" id="PF13578">
    <property type="entry name" value="Methyltransf_24"/>
    <property type="match status" value="1"/>
</dbReference>
<dbReference type="PANTHER" id="PTHR40036:SF1">
    <property type="entry name" value="MACROCIN O-METHYLTRANSFERASE"/>
    <property type="match status" value="1"/>
</dbReference>
<dbReference type="Proteomes" id="UP000829925">
    <property type="component" value="Chromosome"/>
</dbReference>
<proteinExistence type="predicted"/>
<reference evidence="1 2" key="1">
    <citation type="submission" date="2022-04" db="EMBL/GenBank/DDBJ databases">
        <title>Hymenobacter sp. isolated from the air.</title>
        <authorList>
            <person name="Won M."/>
            <person name="Lee C.-M."/>
            <person name="Woen H.-Y."/>
            <person name="Kwon S.-W."/>
        </authorList>
    </citation>
    <scope>NUCLEOTIDE SEQUENCE [LARGE SCALE GENOMIC DNA]</scope>
    <source>
        <strain evidence="2">5413 J-13</strain>
    </source>
</reference>
<evidence type="ECO:0000313" key="2">
    <source>
        <dbReference type="Proteomes" id="UP000829925"/>
    </source>
</evidence>
<dbReference type="PANTHER" id="PTHR40036">
    <property type="entry name" value="MACROCIN O-METHYLTRANSFERASE"/>
    <property type="match status" value="1"/>
</dbReference>